<evidence type="ECO:0000256" key="2">
    <source>
        <dbReference type="SAM" id="MobiDB-lite"/>
    </source>
</evidence>
<reference evidence="3" key="2">
    <citation type="submission" date="2025-08" db="UniProtKB">
        <authorList>
            <consortium name="Ensembl"/>
        </authorList>
    </citation>
    <scope>IDENTIFICATION</scope>
</reference>
<reference evidence="3" key="3">
    <citation type="submission" date="2025-09" db="UniProtKB">
        <authorList>
            <consortium name="Ensembl"/>
        </authorList>
    </citation>
    <scope>IDENTIFICATION</scope>
</reference>
<keyword evidence="4" id="KW-1185">Reference proteome</keyword>
<dbReference type="AlphaFoldDB" id="A0A670KNA3"/>
<dbReference type="Gene3D" id="3.30.250.20">
    <property type="entry name" value="L1 transposable element, C-terminal domain"/>
    <property type="match status" value="1"/>
</dbReference>
<name>A0A670KNA3_PODMU</name>
<dbReference type="Proteomes" id="UP000472272">
    <property type="component" value="Chromosome 10"/>
</dbReference>
<feature type="region of interest" description="Disordered" evidence="2">
    <location>
        <begin position="217"/>
        <end position="252"/>
    </location>
</feature>
<dbReference type="GeneTree" id="ENSGT00990000210027"/>
<feature type="compositionally biased region" description="Acidic residues" evidence="2">
    <location>
        <begin position="242"/>
        <end position="252"/>
    </location>
</feature>
<evidence type="ECO:0008006" key="5">
    <source>
        <dbReference type="Google" id="ProtNLM"/>
    </source>
</evidence>
<accession>A0A670KNA3</accession>
<sequence>MRLLTKLRTQAVEEGLKKTRLEMKDVRREEDRIKADILDLNKNQEEMKDLIAMNELRQKEVNLRLRAVPETQGENIKVKLTTELATWLEIPIEEMANAIQSAFRLKTKSAKNKRFVGDCLVVFKEREMRNMILQKNKEKRLNIGGNYIIIFKDIPVRLLKRRDSYKELVQALKRFNIEFKWEFPEGISFIYKSKRQKLTSPEETSKFLRKYKELRVDKEEDKSEEIERKADSEEETERSGGEEEEEGGEGKI</sequence>
<dbReference type="InterPro" id="IPR042566">
    <property type="entry name" value="L1_C"/>
</dbReference>
<evidence type="ECO:0000313" key="4">
    <source>
        <dbReference type="Proteomes" id="UP000472272"/>
    </source>
</evidence>
<keyword evidence="1" id="KW-0175">Coiled coil</keyword>
<evidence type="ECO:0000256" key="1">
    <source>
        <dbReference type="SAM" id="Coils"/>
    </source>
</evidence>
<proteinExistence type="predicted"/>
<evidence type="ECO:0000313" key="3">
    <source>
        <dbReference type="Ensembl" id="ENSPMRP00000036482.1"/>
    </source>
</evidence>
<dbReference type="Ensembl" id="ENSPMRT00000038650.1">
    <property type="protein sequence ID" value="ENSPMRP00000036482.1"/>
    <property type="gene ID" value="ENSPMRG00000023539.1"/>
</dbReference>
<feature type="coiled-coil region" evidence="1">
    <location>
        <begin position="16"/>
        <end position="43"/>
    </location>
</feature>
<protein>
    <recommendedName>
        <fullName evidence="5">L1 transposable element RRM domain-containing protein</fullName>
    </recommendedName>
</protein>
<feature type="compositionally biased region" description="Basic and acidic residues" evidence="2">
    <location>
        <begin position="217"/>
        <end position="241"/>
    </location>
</feature>
<dbReference type="OMA" id="ATWLEIP"/>
<reference evidence="3 4" key="1">
    <citation type="journal article" date="2019" name="Proc. Natl. Acad. Sci. U.S.A.">
        <title>Regulatory changes in pterin and carotenoid genes underlie balanced color polymorphisms in the wall lizard.</title>
        <authorList>
            <person name="Andrade P."/>
            <person name="Pinho C."/>
            <person name="Perez I de Lanuza G."/>
            <person name="Afonso S."/>
            <person name="Brejcha J."/>
            <person name="Rubin C.J."/>
            <person name="Wallerman O."/>
            <person name="Pereira P."/>
            <person name="Sabatino S.J."/>
            <person name="Bellati A."/>
            <person name="Pellitteri-Rosa D."/>
            <person name="Bosakova Z."/>
            <person name="Bunikis I."/>
            <person name="Carretero M.A."/>
            <person name="Feiner N."/>
            <person name="Marsik P."/>
            <person name="Pauperio F."/>
            <person name="Salvi D."/>
            <person name="Soler L."/>
            <person name="While G.M."/>
            <person name="Uller T."/>
            <person name="Font E."/>
            <person name="Andersson L."/>
            <person name="Carneiro M."/>
        </authorList>
    </citation>
    <scope>NUCLEOTIDE SEQUENCE</scope>
</reference>
<organism evidence="3 4">
    <name type="scientific">Podarcis muralis</name>
    <name type="common">Wall lizard</name>
    <name type="synonym">Lacerta muralis</name>
    <dbReference type="NCBI Taxonomy" id="64176"/>
    <lineage>
        <taxon>Eukaryota</taxon>
        <taxon>Metazoa</taxon>
        <taxon>Chordata</taxon>
        <taxon>Craniata</taxon>
        <taxon>Vertebrata</taxon>
        <taxon>Euteleostomi</taxon>
        <taxon>Lepidosauria</taxon>
        <taxon>Squamata</taxon>
        <taxon>Bifurcata</taxon>
        <taxon>Unidentata</taxon>
        <taxon>Episquamata</taxon>
        <taxon>Laterata</taxon>
        <taxon>Lacertibaenia</taxon>
        <taxon>Lacertidae</taxon>
        <taxon>Podarcis</taxon>
    </lineage>
</organism>